<evidence type="ECO:0000259" key="6">
    <source>
        <dbReference type="PROSITE" id="PS51186"/>
    </source>
</evidence>
<evidence type="ECO:0000256" key="4">
    <source>
        <dbReference type="ARBA" id="ARBA00023315"/>
    </source>
</evidence>
<dbReference type="Proteomes" id="UP000199045">
    <property type="component" value="Unassembled WGS sequence"/>
</dbReference>
<accession>A0A1G7H567</accession>
<dbReference type="InterPro" id="IPR016181">
    <property type="entry name" value="Acyl_CoA_acyltransferase"/>
</dbReference>
<dbReference type="OrthoDB" id="9801191at2"/>
<proteinExistence type="predicted"/>
<comment type="catalytic activity">
    <reaction evidence="5">
        <text>glycyl-tRNA(Gly) + acetyl-CoA = N-acetylglycyl-tRNA(Gly) + CoA + H(+)</text>
        <dbReference type="Rhea" id="RHEA:81867"/>
        <dbReference type="Rhea" id="RHEA-COMP:9683"/>
        <dbReference type="Rhea" id="RHEA-COMP:19766"/>
        <dbReference type="ChEBI" id="CHEBI:15378"/>
        <dbReference type="ChEBI" id="CHEBI:57287"/>
        <dbReference type="ChEBI" id="CHEBI:57288"/>
        <dbReference type="ChEBI" id="CHEBI:78522"/>
        <dbReference type="ChEBI" id="CHEBI:232036"/>
    </reaction>
</comment>
<dbReference type="PROSITE" id="PS51186">
    <property type="entry name" value="GNAT"/>
    <property type="match status" value="1"/>
</dbReference>
<evidence type="ECO:0000313" key="8">
    <source>
        <dbReference type="Proteomes" id="UP000199045"/>
    </source>
</evidence>
<reference evidence="8" key="1">
    <citation type="submission" date="2016-10" db="EMBL/GenBank/DDBJ databases">
        <authorList>
            <person name="Varghese N."/>
            <person name="Submissions S."/>
        </authorList>
    </citation>
    <scope>NUCLEOTIDE SEQUENCE [LARGE SCALE GENOMIC DNA]</scope>
    <source>
        <strain evidence="8">DSM 527</strain>
    </source>
</reference>
<gene>
    <name evidence="7" type="ORF">SAMN04488121_101308</name>
</gene>
<name>A0A1G7H567_CHIFI</name>
<feature type="domain" description="N-acetyltransferase" evidence="6">
    <location>
        <begin position="7"/>
        <end position="174"/>
    </location>
</feature>
<dbReference type="Gene3D" id="3.40.630.30">
    <property type="match status" value="1"/>
</dbReference>
<evidence type="ECO:0000313" key="7">
    <source>
        <dbReference type="EMBL" id="SDE95453.1"/>
    </source>
</evidence>
<dbReference type="GO" id="GO:0016747">
    <property type="term" value="F:acyltransferase activity, transferring groups other than amino-acyl groups"/>
    <property type="evidence" value="ECO:0007669"/>
    <property type="project" value="InterPro"/>
</dbReference>
<dbReference type="EMBL" id="FNBN01000001">
    <property type="protein sequence ID" value="SDE95453.1"/>
    <property type="molecule type" value="Genomic_DNA"/>
</dbReference>
<dbReference type="PANTHER" id="PTHR36449">
    <property type="entry name" value="ACETYLTRANSFERASE-RELATED"/>
    <property type="match status" value="1"/>
</dbReference>
<evidence type="ECO:0000256" key="2">
    <source>
        <dbReference type="ARBA" id="ARBA00022649"/>
    </source>
</evidence>
<sequence length="177" mass="20459">MDLSDFRLIRLAPETQIKPFNCGDQDLNEFLLQDARNYLNELLAVTYIIESDTETIAFFSLLNDKISLQEICSNNQWKKIQGRLHRRKGKPSKSYPAMKIGRLGVSDSVQNQGLGGMILDFIKNLFISNNRTGCKFITVDAYNRSTKFYEKNGFNFFPAKESDNHTKMMYFDLVTLF</sequence>
<dbReference type="InterPro" id="IPR000182">
    <property type="entry name" value="GNAT_dom"/>
</dbReference>
<protein>
    <submittedName>
        <fullName evidence="7">Acetyltransferase (GNAT) domain-containing protein</fullName>
    </submittedName>
</protein>
<dbReference type="SUPFAM" id="SSF55729">
    <property type="entry name" value="Acyl-CoA N-acyltransferases (Nat)"/>
    <property type="match status" value="1"/>
</dbReference>
<dbReference type="STRING" id="104663.SAMN04488121_101308"/>
<dbReference type="PANTHER" id="PTHR36449:SF1">
    <property type="entry name" value="ACETYLTRANSFERASE"/>
    <property type="match status" value="1"/>
</dbReference>
<organism evidence="7 8">
    <name type="scientific">Chitinophaga filiformis</name>
    <name type="common">Myxococcus filiformis</name>
    <name type="synonym">Flexibacter filiformis</name>
    <dbReference type="NCBI Taxonomy" id="104663"/>
    <lineage>
        <taxon>Bacteria</taxon>
        <taxon>Pseudomonadati</taxon>
        <taxon>Bacteroidota</taxon>
        <taxon>Chitinophagia</taxon>
        <taxon>Chitinophagales</taxon>
        <taxon>Chitinophagaceae</taxon>
        <taxon>Chitinophaga</taxon>
    </lineage>
</organism>
<dbReference type="RefSeq" id="WP_089828469.1">
    <property type="nucleotide sequence ID" value="NZ_FNBN01000001.1"/>
</dbReference>
<dbReference type="Pfam" id="PF13508">
    <property type="entry name" value="Acetyltransf_7"/>
    <property type="match status" value="1"/>
</dbReference>
<evidence type="ECO:0000256" key="1">
    <source>
        <dbReference type="ARBA" id="ARBA00022491"/>
    </source>
</evidence>
<keyword evidence="3 7" id="KW-0808">Transferase</keyword>
<dbReference type="AlphaFoldDB" id="A0A1G7H567"/>
<keyword evidence="1" id="KW-0678">Repressor</keyword>
<evidence type="ECO:0000256" key="5">
    <source>
        <dbReference type="ARBA" id="ARBA00049880"/>
    </source>
</evidence>
<evidence type="ECO:0000256" key="3">
    <source>
        <dbReference type="ARBA" id="ARBA00022679"/>
    </source>
</evidence>
<keyword evidence="2" id="KW-1277">Toxin-antitoxin system</keyword>
<keyword evidence="4" id="KW-0012">Acyltransferase</keyword>